<dbReference type="InterPro" id="IPR027065">
    <property type="entry name" value="Lon_Prtase"/>
</dbReference>
<keyword evidence="2" id="KW-1185">Reference proteome</keyword>
<dbReference type="EMBL" id="JAJSOF020000016">
    <property type="protein sequence ID" value="KAJ4440759.1"/>
    <property type="molecule type" value="Genomic_DNA"/>
</dbReference>
<dbReference type="Gene3D" id="1.20.5.5270">
    <property type="match status" value="1"/>
</dbReference>
<protein>
    <submittedName>
        <fullName evidence="1">Uncharacterized protein</fullName>
    </submittedName>
</protein>
<reference evidence="1 2" key="1">
    <citation type="journal article" date="2022" name="Allergy">
        <title>Genome assembly and annotation of Periplaneta americana reveal a comprehensive cockroach allergen profile.</title>
        <authorList>
            <person name="Wang L."/>
            <person name="Xiong Q."/>
            <person name="Saelim N."/>
            <person name="Wang L."/>
            <person name="Nong W."/>
            <person name="Wan A.T."/>
            <person name="Shi M."/>
            <person name="Liu X."/>
            <person name="Cao Q."/>
            <person name="Hui J.H.L."/>
            <person name="Sookrung N."/>
            <person name="Leung T.F."/>
            <person name="Tungtrongchitr A."/>
            <person name="Tsui S.K.W."/>
        </authorList>
    </citation>
    <scope>NUCLEOTIDE SEQUENCE [LARGE SCALE GENOMIC DNA]</scope>
    <source>
        <strain evidence="1">PWHHKU_190912</strain>
    </source>
</reference>
<name>A0ABQ8T2S6_PERAM</name>
<dbReference type="PANTHER" id="PTHR10046">
    <property type="entry name" value="ATP DEPENDENT LON PROTEASE FAMILY MEMBER"/>
    <property type="match status" value="1"/>
</dbReference>
<sequence>METLRFLNVEHQQIKLKNDIQSRVRSDMDQQQREYFLHQQIKAIQEELGDISYEKEIDEMRAKSSRKKWSKEAKKQFDRELLKMQRTNPQMPEYTVQRNYLELMIDLPGENTQKIVLI</sequence>
<proteinExistence type="predicted"/>
<evidence type="ECO:0000313" key="2">
    <source>
        <dbReference type="Proteomes" id="UP001148838"/>
    </source>
</evidence>
<evidence type="ECO:0000313" key="1">
    <source>
        <dbReference type="EMBL" id="KAJ4440759.1"/>
    </source>
</evidence>
<dbReference type="Proteomes" id="UP001148838">
    <property type="component" value="Unassembled WGS sequence"/>
</dbReference>
<comment type="caution">
    <text evidence="1">The sequence shown here is derived from an EMBL/GenBank/DDBJ whole genome shotgun (WGS) entry which is preliminary data.</text>
</comment>
<accession>A0ABQ8T2S6</accession>
<gene>
    <name evidence="1" type="ORF">ANN_28129</name>
</gene>
<dbReference type="Gene3D" id="1.20.58.1480">
    <property type="match status" value="1"/>
</dbReference>
<organism evidence="1 2">
    <name type="scientific">Periplaneta americana</name>
    <name type="common">American cockroach</name>
    <name type="synonym">Blatta americana</name>
    <dbReference type="NCBI Taxonomy" id="6978"/>
    <lineage>
        <taxon>Eukaryota</taxon>
        <taxon>Metazoa</taxon>
        <taxon>Ecdysozoa</taxon>
        <taxon>Arthropoda</taxon>
        <taxon>Hexapoda</taxon>
        <taxon>Insecta</taxon>
        <taxon>Pterygota</taxon>
        <taxon>Neoptera</taxon>
        <taxon>Polyneoptera</taxon>
        <taxon>Dictyoptera</taxon>
        <taxon>Blattodea</taxon>
        <taxon>Blattoidea</taxon>
        <taxon>Blattidae</taxon>
        <taxon>Blattinae</taxon>
        <taxon>Periplaneta</taxon>
    </lineage>
</organism>